<name>A0A418VU47_9PROT</name>
<reference evidence="4 5" key="1">
    <citation type="submission" date="2018-09" db="EMBL/GenBank/DDBJ databases">
        <authorList>
            <person name="Zhu H."/>
        </authorList>
    </citation>
    <scope>NUCLEOTIDE SEQUENCE [LARGE SCALE GENOMIC DNA]</scope>
    <source>
        <strain evidence="4 5">K1W22B-8</strain>
    </source>
</reference>
<dbReference type="OrthoDB" id="9769653at2"/>
<feature type="transmembrane region" description="Helical" evidence="2">
    <location>
        <begin position="175"/>
        <end position="193"/>
    </location>
</feature>
<gene>
    <name evidence="4" type="ORF">D3874_26620</name>
</gene>
<dbReference type="GO" id="GO:0006629">
    <property type="term" value="P:lipid metabolic process"/>
    <property type="evidence" value="ECO:0007669"/>
    <property type="project" value="InterPro"/>
</dbReference>
<organism evidence="4 5">
    <name type="scientific">Oleomonas cavernae</name>
    <dbReference type="NCBI Taxonomy" id="2320859"/>
    <lineage>
        <taxon>Bacteria</taxon>
        <taxon>Pseudomonadati</taxon>
        <taxon>Pseudomonadota</taxon>
        <taxon>Alphaproteobacteria</taxon>
        <taxon>Acetobacterales</taxon>
        <taxon>Acetobacteraceae</taxon>
        <taxon>Oleomonas</taxon>
    </lineage>
</organism>
<evidence type="ECO:0000256" key="2">
    <source>
        <dbReference type="SAM" id="Phobius"/>
    </source>
</evidence>
<evidence type="ECO:0000259" key="3">
    <source>
        <dbReference type="Pfam" id="PF00487"/>
    </source>
</evidence>
<dbReference type="RefSeq" id="WP_119782727.1">
    <property type="nucleotide sequence ID" value="NZ_QYUK01000016.1"/>
</dbReference>
<evidence type="ECO:0000313" key="4">
    <source>
        <dbReference type="EMBL" id="RJF80675.1"/>
    </source>
</evidence>
<dbReference type="InterPro" id="IPR005804">
    <property type="entry name" value="FA_desaturase_dom"/>
</dbReference>
<sequence>MGPPFDGRAASSEGTASRERPGLVEGRRLRAIIAPFQGSVNWRSYAQLASSFGPFLLLEVALYASLDLSYWLTLALAVPAAGFVVRIFIIQHDCGHGSFMATPAANALVGRLCSLVTMTPYDNWRRQHAGHHVVWNDLDHRDSGIDLYSTCITLEEYRALRPWARWRYRLMQNPLIALLLLPPLVFMVIYRLPFDTPRSWIKERLSVHFTNLALLLTVAGLAFWQGLGAVLLVQVPVMAFAAIVGVWLFSLQHRYENVHWSRRADWDATRAAIEGTSYLKLPWLLDWFTGHIGFHAMHHLNSRIPNYRLARAHAALAAVTPLPPPLLLGAALSASRYAVWDEANNRMIRFPRLQDRPPAAS</sequence>
<dbReference type="GO" id="GO:0016717">
    <property type="term" value="F:oxidoreductase activity, acting on paired donors, with oxidation of a pair of donors resulting in the reduction of molecular oxygen to two molecules of water"/>
    <property type="evidence" value="ECO:0007669"/>
    <property type="project" value="TreeGrafter"/>
</dbReference>
<feature type="transmembrane region" description="Helical" evidence="2">
    <location>
        <begin position="205"/>
        <end position="224"/>
    </location>
</feature>
<protein>
    <submittedName>
        <fullName evidence="4">Fatty acid desaturase</fullName>
    </submittedName>
</protein>
<comment type="caution">
    <text evidence="4">The sequence shown here is derived from an EMBL/GenBank/DDBJ whole genome shotgun (WGS) entry which is preliminary data.</text>
</comment>
<dbReference type="GO" id="GO:0016020">
    <property type="term" value="C:membrane"/>
    <property type="evidence" value="ECO:0007669"/>
    <property type="project" value="TreeGrafter"/>
</dbReference>
<feature type="region of interest" description="Disordered" evidence="1">
    <location>
        <begin position="1"/>
        <end position="20"/>
    </location>
</feature>
<dbReference type="PANTHER" id="PTHR19353">
    <property type="entry name" value="FATTY ACID DESATURASE 2"/>
    <property type="match status" value="1"/>
</dbReference>
<dbReference type="Proteomes" id="UP000284605">
    <property type="component" value="Unassembled WGS sequence"/>
</dbReference>
<feature type="transmembrane region" description="Helical" evidence="2">
    <location>
        <begin position="231"/>
        <end position="249"/>
    </location>
</feature>
<dbReference type="EMBL" id="QYUK01000016">
    <property type="protein sequence ID" value="RJF80675.1"/>
    <property type="molecule type" value="Genomic_DNA"/>
</dbReference>
<dbReference type="Pfam" id="PF00487">
    <property type="entry name" value="FA_desaturase"/>
    <property type="match status" value="1"/>
</dbReference>
<keyword evidence="5" id="KW-1185">Reference proteome</keyword>
<feature type="transmembrane region" description="Helical" evidence="2">
    <location>
        <begin position="45"/>
        <end position="64"/>
    </location>
</feature>
<dbReference type="AlphaFoldDB" id="A0A418VU47"/>
<evidence type="ECO:0000256" key="1">
    <source>
        <dbReference type="SAM" id="MobiDB-lite"/>
    </source>
</evidence>
<keyword evidence="2" id="KW-1133">Transmembrane helix</keyword>
<accession>A0A418VU47</accession>
<keyword evidence="2" id="KW-0812">Transmembrane</keyword>
<feature type="transmembrane region" description="Helical" evidence="2">
    <location>
        <begin position="70"/>
        <end position="90"/>
    </location>
</feature>
<feature type="domain" description="Fatty acid desaturase" evidence="3">
    <location>
        <begin position="71"/>
        <end position="319"/>
    </location>
</feature>
<dbReference type="PANTHER" id="PTHR19353:SF73">
    <property type="entry name" value="FATTY ACID DESATURASE"/>
    <property type="match status" value="1"/>
</dbReference>
<keyword evidence="2" id="KW-0472">Membrane</keyword>
<dbReference type="InterPro" id="IPR012171">
    <property type="entry name" value="Fatty_acid_desaturase"/>
</dbReference>
<proteinExistence type="predicted"/>
<evidence type="ECO:0000313" key="5">
    <source>
        <dbReference type="Proteomes" id="UP000284605"/>
    </source>
</evidence>